<evidence type="ECO:0000313" key="3">
    <source>
        <dbReference type="Proteomes" id="UP000799423"/>
    </source>
</evidence>
<dbReference type="InterPro" id="IPR053187">
    <property type="entry name" value="Notoamide_regulator"/>
</dbReference>
<reference evidence="2" key="1">
    <citation type="submission" date="2020-01" db="EMBL/GenBank/DDBJ databases">
        <authorList>
            <consortium name="DOE Joint Genome Institute"/>
            <person name="Haridas S."/>
            <person name="Albert R."/>
            <person name="Binder M."/>
            <person name="Bloem J."/>
            <person name="Labutti K."/>
            <person name="Salamov A."/>
            <person name="Andreopoulos B."/>
            <person name="Baker S.E."/>
            <person name="Barry K."/>
            <person name="Bills G."/>
            <person name="Bluhm B.H."/>
            <person name="Cannon C."/>
            <person name="Castanera R."/>
            <person name="Culley D.E."/>
            <person name="Daum C."/>
            <person name="Ezra D."/>
            <person name="Gonzalez J.B."/>
            <person name="Henrissat B."/>
            <person name="Kuo A."/>
            <person name="Liang C."/>
            <person name="Lipzen A."/>
            <person name="Lutzoni F."/>
            <person name="Magnuson J."/>
            <person name="Mondo S."/>
            <person name="Nolan M."/>
            <person name="Ohm R."/>
            <person name="Pangilinan J."/>
            <person name="Park H.-J."/>
            <person name="Ramirez L."/>
            <person name="Alfaro M."/>
            <person name="Sun H."/>
            <person name="Tritt A."/>
            <person name="Yoshinaga Y."/>
            <person name="Zwiers L.-H."/>
            <person name="Turgeon B.G."/>
            <person name="Goodwin S.B."/>
            <person name="Spatafora J.W."/>
            <person name="Crous P.W."/>
            <person name="Grigoriev I.V."/>
        </authorList>
    </citation>
    <scope>NUCLEOTIDE SEQUENCE</scope>
    <source>
        <strain evidence="2">IPT5</strain>
    </source>
</reference>
<name>A0A6A7BI23_9PLEO</name>
<feature type="chain" id="PRO_5025570267" evidence="1">
    <location>
        <begin position="20"/>
        <end position="362"/>
    </location>
</feature>
<dbReference type="Proteomes" id="UP000799423">
    <property type="component" value="Unassembled WGS sequence"/>
</dbReference>
<dbReference type="AlphaFoldDB" id="A0A6A7BI23"/>
<dbReference type="PANTHER" id="PTHR47256">
    <property type="entry name" value="ZN(II)2CYS6 TRANSCRIPTION FACTOR (EUROFUNG)-RELATED"/>
    <property type="match status" value="1"/>
</dbReference>
<sequence>MPLVAIAFFLVTTAPCSQSATAFSTASATPRPNFFSVRSIEIQGQALRRKHDDLQAQNADYTESFGLVQSRPESKANEILRRIRMGAEVSSVLRHVKEADLQIQLTLIQETRRRYTLPPMKPMPAFPLVPDNEYLASPLYEAIFEQDVTSSRMTENSHQYMEPHRSAEIVEPLLDRVCAKDWTAVISDGGLFRRLLAIFFMHQHVLAAGCTVGTGRGQRPYGIHSRHYGITQYTQCQWYGSGGLLLQFSGDNIGTQVPATRITSGSTDRQDTPSARVYTAWSLWIWQISLVPILTHPPRFLAPDPTVNPSWAISKTRRVDAKSYSPSQTKIHHITMPTQNSRTTNSPISADYQRVLHIVQTQ</sequence>
<evidence type="ECO:0000313" key="2">
    <source>
        <dbReference type="EMBL" id="KAF2855090.1"/>
    </source>
</evidence>
<keyword evidence="1" id="KW-0732">Signal</keyword>
<gene>
    <name evidence="2" type="ORF">T440DRAFT_475383</name>
</gene>
<keyword evidence="3" id="KW-1185">Reference proteome</keyword>
<evidence type="ECO:0000256" key="1">
    <source>
        <dbReference type="SAM" id="SignalP"/>
    </source>
</evidence>
<dbReference type="OrthoDB" id="426882at2759"/>
<dbReference type="EMBL" id="MU006291">
    <property type="protein sequence ID" value="KAF2855090.1"/>
    <property type="molecule type" value="Genomic_DNA"/>
</dbReference>
<organism evidence="2 3">
    <name type="scientific">Plenodomus tracheiphilus IPT5</name>
    <dbReference type="NCBI Taxonomy" id="1408161"/>
    <lineage>
        <taxon>Eukaryota</taxon>
        <taxon>Fungi</taxon>
        <taxon>Dikarya</taxon>
        <taxon>Ascomycota</taxon>
        <taxon>Pezizomycotina</taxon>
        <taxon>Dothideomycetes</taxon>
        <taxon>Pleosporomycetidae</taxon>
        <taxon>Pleosporales</taxon>
        <taxon>Pleosporineae</taxon>
        <taxon>Leptosphaeriaceae</taxon>
        <taxon>Plenodomus</taxon>
    </lineage>
</organism>
<feature type="signal peptide" evidence="1">
    <location>
        <begin position="1"/>
        <end position="19"/>
    </location>
</feature>
<protein>
    <submittedName>
        <fullName evidence="2">Uncharacterized protein</fullName>
    </submittedName>
</protein>
<accession>A0A6A7BI23</accession>
<proteinExistence type="predicted"/>
<dbReference type="PANTHER" id="PTHR47256:SF1">
    <property type="entry name" value="ZN(II)2CYS6 TRANSCRIPTION FACTOR (EUROFUNG)"/>
    <property type="match status" value="1"/>
</dbReference>